<dbReference type="Pfam" id="PF07729">
    <property type="entry name" value="FCD"/>
    <property type="match status" value="1"/>
</dbReference>
<dbReference type="Gene3D" id="1.20.120.530">
    <property type="entry name" value="GntR ligand-binding domain-like"/>
    <property type="match status" value="1"/>
</dbReference>
<evidence type="ECO:0000259" key="4">
    <source>
        <dbReference type="PROSITE" id="PS50949"/>
    </source>
</evidence>
<dbReference type="Pfam" id="PF00392">
    <property type="entry name" value="GntR"/>
    <property type="match status" value="1"/>
</dbReference>
<comment type="caution">
    <text evidence="5">The sequence shown here is derived from an EMBL/GenBank/DDBJ whole genome shotgun (WGS) entry which is preliminary data.</text>
</comment>
<dbReference type="InterPro" id="IPR008920">
    <property type="entry name" value="TF_FadR/GntR_C"/>
</dbReference>
<dbReference type="PANTHER" id="PTHR43537:SF49">
    <property type="entry name" value="TRANSCRIPTIONAL REGULATORY PROTEIN"/>
    <property type="match status" value="1"/>
</dbReference>
<keyword evidence="2" id="KW-0238">DNA-binding</keyword>
<dbReference type="Proteomes" id="UP001589667">
    <property type="component" value="Unassembled WGS sequence"/>
</dbReference>
<dbReference type="InterPro" id="IPR011711">
    <property type="entry name" value="GntR_C"/>
</dbReference>
<evidence type="ECO:0000313" key="6">
    <source>
        <dbReference type="Proteomes" id="UP001589667"/>
    </source>
</evidence>
<dbReference type="PROSITE" id="PS50949">
    <property type="entry name" value="HTH_GNTR"/>
    <property type="match status" value="1"/>
</dbReference>
<keyword evidence="1" id="KW-0805">Transcription regulation</keyword>
<dbReference type="InterPro" id="IPR000524">
    <property type="entry name" value="Tscrpt_reg_HTH_GntR"/>
</dbReference>
<dbReference type="SUPFAM" id="SSF46785">
    <property type="entry name" value="Winged helix' DNA-binding domain"/>
    <property type="match status" value="1"/>
</dbReference>
<evidence type="ECO:0000256" key="1">
    <source>
        <dbReference type="ARBA" id="ARBA00023015"/>
    </source>
</evidence>
<keyword evidence="3" id="KW-0804">Transcription</keyword>
<evidence type="ECO:0000313" key="5">
    <source>
        <dbReference type="EMBL" id="MFB9643759.1"/>
    </source>
</evidence>
<dbReference type="SUPFAM" id="SSF48008">
    <property type="entry name" value="GntR ligand-binding domain-like"/>
    <property type="match status" value="1"/>
</dbReference>
<gene>
    <name evidence="5" type="ORF">ACFFQV_15805</name>
</gene>
<evidence type="ECO:0000256" key="3">
    <source>
        <dbReference type="ARBA" id="ARBA00023163"/>
    </source>
</evidence>
<proteinExistence type="predicted"/>
<dbReference type="SMART" id="SM00345">
    <property type="entry name" value="HTH_GNTR"/>
    <property type="match status" value="1"/>
</dbReference>
<accession>A0ABV5STT1</accession>
<organism evidence="5 6">
    <name type="scientific">Agromyces lapidis</name>
    <dbReference type="NCBI Taxonomy" id="279574"/>
    <lineage>
        <taxon>Bacteria</taxon>
        <taxon>Bacillati</taxon>
        <taxon>Actinomycetota</taxon>
        <taxon>Actinomycetes</taxon>
        <taxon>Micrococcales</taxon>
        <taxon>Microbacteriaceae</taxon>
        <taxon>Agromyces</taxon>
    </lineage>
</organism>
<reference evidence="5 6" key="1">
    <citation type="submission" date="2024-09" db="EMBL/GenBank/DDBJ databases">
        <authorList>
            <person name="Sun Q."/>
            <person name="Mori K."/>
        </authorList>
    </citation>
    <scope>NUCLEOTIDE SEQUENCE [LARGE SCALE GENOMIC DNA]</scope>
    <source>
        <strain evidence="5 6">JCM 14321</strain>
    </source>
</reference>
<dbReference type="SMART" id="SM00895">
    <property type="entry name" value="FCD"/>
    <property type="match status" value="1"/>
</dbReference>
<dbReference type="InterPro" id="IPR036388">
    <property type="entry name" value="WH-like_DNA-bd_sf"/>
</dbReference>
<name>A0ABV5STT1_9MICO</name>
<dbReference type="RefSeq" id="WP_157425512.1">
    <property type="nucleotide sequence ID" value="NZ_BAAANI010000003.1"/>
</dbReference>
<evidence type="ECO:0000256" key="2">
    <source>
        <dbReference type="ARBA" id="ARBA00023125"/>
    </source>
</evidence>
<dbReference type="InterPro" id="IPR036390">
    <property type="entry name" value="WH_DNA-bd_sf"/>
</dbReference>
<keyword evidence="6" id="KW-1185">Reference proteome</keyword>
<dbReference type="PANTHER" id="PTHR43537">
    <property type="entry name" value="TRANSCRIPTIONAL REGULATOR, GNTR FAMILY"/>
    <property type="match status" value="1"/>
</dbReference>
<dbReference type="Gene3D" id="1.10.10.10">
    <property type="entry name" value="Winged helix-like DNA-binding domain superfamily/Winged helix DNA-binding domain"/>
    <property type="match status" value="1"/>
</dbReference>
<dbReference type="CDD" id="cd07377">
    <property type="entry name" value="WHTH_GntR"/>
    <property type="match status" value="1"/>
</dbReference>
<protein>
    <submittedName>
        <fullName evidence="5">GntR family transcriptional regulator</fullName>
    </submittedName>
</protein>
<feature type="domain" description="HTH gntR-type" evidence="4">
    <location>
        <begin position="7"/>
        <end position="74"/>
    </location>
</feature>
<dbReference type="EMBL" id="JBHMBL010000003">
    <property type="protein sequence ID" value="MFB9643759.1"/>
    <property type="molecule type" value="Genomic_DNA"/>
</dbReference>
<sequence length="236" mass="25235">MSPHSADTAVERVAEALRAEILSGTVALGSPLREEAAAERFGVSRHTVRSAFQRLVAERLAVAEAYRGVRVVSFDPDEIVALQQLRAALEGEAVRIAGERHGTTWPDAALAPAVAVLERLEEIAEAAPGARPPAVDAGAGTSSGTDTGDGIDWLEVERLHADFHRAVVAASSSPRIVEAHDALGSELLLFLLHVRPHYTLEGLIAEHRELLGAVQLRGAEAMREHLAHSTELLLRS</sequence>